<feature type="compositionally biased region" description="Polar residues" evidence="1">
    <location>
        <begin position="277"/>
        <end position="289"/>
    </location>
</feature>
<dbReference type="GeneTree" id="ENSGT00510000048902"/>
<evidence type="ECO:0000313" key="4">
    <source>
        <dbReference type="Proteomes" id="UP000314986"/>
    </source>
</evidence>
<feature type="region of interest" description="Disordered" evidence="1">
    <location>
        <begin position="277"/>
        <end position="353"/>
    </location>
</feature>
<dbReference type="Proteomes" id="UP000314986">
    <property type="component" value="Unassembled WGS sequence"/>
</dbReference>
<dbReference type="STRING" id="7868.ENSCMIP00000017059"/>
<dbReference type="Ensembl" id="ENSCMIT00000017395.1">
    <property type="protein sequence ID" value="ENSCMIP00000017059.1"/>
    <property type="gene ID" value="ENSCMIG00000008166.1"/>
</dbReference>
<dbReference type="OMA" id="EDMSHHG"/>
<evidence type="ECO:0000313" key="2">
    <source>
        <dbReference type="EMBL" id="AFO98443.1"/>
    </source>
</evidence>
<dbReference type="PANTHER" id="PTHR22442:SF4">
    <property type="entry name" value="PROTEIN FAM169BP"/>
    <property type="match status" value="1"/>
</dbReference>
<protein>
    <submittedName>
        <fullName evidence="3">Family with sequence similarity 169 member B</fullName>
    </submittedName>
</protein>
<sequence>MEGSREQNERGPCYPVDALTSWSWDMLRQSSEEYVSKLHSTDCPGAQYFSLLTGEKIPIRKSSVSWLSTCRENSEHVVLILFKPKEQQTVLALHLNGKWWSVEDVLKTSNSSRQNLVQVRSIGERIVLYVLNQIICGLWETSPGDVPFLIHPANEYAKVFWQQGEAAGFYTVKLKGSLCDDCTSQCYQLSVLDTVFVRRKYRRLGFGLQILHDFRCTFPEDHELGISHPISPTMYKVCHKYLQSHPDEQEHLWEVEVPGYPGQRANVWLTIHMGQNSPVRAPDSSTLTMHTEDEEEGQERGCEGRIGVAASKGGNPGGSSLPDISENNSDDKTPMEKRLKRKRKIEDFSEVSN</sequence>
<reference evidence="4" key="1">
    <citation type="journal article" date="2006" name="Science">
        <title>Ancient noncoding elements conserved in the human genome.</title>
        <authorList>
            <person name="Venkatesh B."/>
            <person name="Kirkness E.F."/>
            <person name="Loh Y.H."/>
            <person name="Halpern A.L."/>
            <person name="Lee A.P."/>
            <person name="Johnson J."/>
            <person name="Dandona N."/>
            <person name="Viswanathan L.D."/>
            <person name="Tay A."/>
            <person name="Venter J.C."/>
            <person name="Strausberg R.L."/>
            <person name="Brenner S."/>
        </authorList>
    </citation>
    <scope>NUCLEOTIDE SEQUENCE [LARGE SCALE GENOMIC DNA]</scope>
</reference>
<reference evidence="4" key="2">
    <citation type="journal article" date="2007" name="PLoS Biol.">
        <title>Survey sequencing and comparative analysis of the elephant shark (Callorhinchus milii) genome.</title>
        <authorList>
            <person name="Venkatesh B."/>
            <person name="Kirkness E.F."/>
            <person name="Loh Y.H."/>
            <person name="Halpern A.L."/>
            <person name="Lee A.P."/>
            <person name="Johnson J."/>
            <person name="Dandona N."/>
            <person name="Viswanathan L.D."/>
            <person name="Tay A."/>
            <person name="Venter J.C."/>
            <person name="Strausberg R.L."/>
            <person name="Brenner S."/>
        </authorList>
    </citation>
    <scope>NUCLEOTIDE SEQUENCE [LARGE SCALE GENOMIC DNA]</scope>
</reference>
<dbReference type="AlphaFoldDB" id="V9KJ29"/>
<dbReference type="RefSeq" id="XP_007906546.1">
    <property type="nucleotide sequence ID" value="XM_007908355.2"/>
</dbReference>
<gene>
    <name evidence="3" type="primary">fam169b</name>
</gene>
<evidence type="ECO:0000256" key="1">
    <source>
        <dbReference type="SAM" id="MobiDB-lite"/>
    </source>
</evidence>
<organism evidence="2">
    <name type="scientific">Callorhinchus milii</name>
    <name type="common">Ghost shark</name>
    <dbReference type="NCBI Taxonomy" id="7868"/>
    <lineage>
        <taxon>Eukaryota</taxon>
        <taxon>Metazoa</taxon>
        <taxon>Chordata</taxon>
        <taxon>Craniata</taxon>
        <taxon>Vertebrata</taxon>
        <taxon>Chondrichthyes</taxon>
        <taxon>Holocephali</taxon>
        <taxon>Chimaeriformes</taxon>
        <taxon>Callorhinchidae</taxon>
        <taxon>Callorhinchus</taxon>
    </lineage>
</organism>
<reference evidence="3" key="4">
    <citation type="submission" date="2025-05" db="UniProtKB">
        <authorList>
            <consortium name="Ensembl"/>
        </authorList>
    </citation>
    <scope>IDENTIFICATION</scope>
</reference>
<dbReference type="CTD" id="434197"/>
<name>V9KJ29_CALMI</name>
<dbReference type="GeneID" id="103188376"/>
<reference evidence="2 4" key="3">
    <citation type="journal article" date="2014" name="Nature">
        <title>Elephant shark genome provides unique insights into gnathostome evolution.</title>
        <authorList>
            <consortium name="International Elephant Shark Genome Sequencing Consortium"/>
            <person name="Venkatesh B."/>
            <person name="Lee A.P."/>
            <person name="Ravi V."/>
            <person name="Maurya A.K."/>
            <person name="Lian M.M."/>
            <person name="Swann J.B."/>
            <person name="Ohta Y."/>
            <person name="Flajnik M.F."/>
            <person name="Sutoh Y."/>
            <person name="Kasahara M."/>
            <person name="Hoon S."/>
            <person name="Gangu V."/>
            <person name="Roy S.W."/>
            <person name="Irimia M."/>
            <person name="Korzh V."/>
            <person name="Kondrychyn I."/>
            <person name="Lim Z.W."/>
            <person name="Tay B.H."/>
            <person name="Tohari S."/>
            <person name="Kong K.W."/>
            <person name="Ho S."/>
            <person name="Lorente-Galdos B."/>
            <person name="Quilez J."/>
            <person name="Marques-Bonet T."/>
            <person name="Raney B.J."/>
            <person name="Ingham P.W."/>
            <person name="Tay A."/>
            <person name="Hillier L.W."/>
            <person name="Minx P."/>
            <person name="Boehm T."/>
            <person name="Wilson R.K."/>
            <person name="Brenner S."/>
            <person name="Warren W.C."/>
        </authorList>
    </citation>
    <scope>NUCLEOTIDE SEQUENCE</scope>
    <source>
        <tissue evidence="2">Spleen</tissue>
    </source>
</reference>
<accession>V9KJ29</accession>
<dbReference type="KEGG" id="cmk:103188376"/>
<dbReference type="PANTHER" id="PTHR22442">
    <property type="match status" value="1"/>
</dbReference>
<dbReference type="EMBL" id="JW865926">
    <property type="protein sequence ID" value="AFO98443.1"/>
    <property type="molecule type" value="mRNA"/>
</dbReference>
<evidence type="ECO:0000313" key="3">
    <source>
        <dbReference type="Ensembl" id="ENSCMIP00000017059.1"/>
    </source>
</evidence>
<dbReference type="InterPro" id="IPR029625">
    <property type="entry name" value="FAM169"/>
</dbReference>
<dbReference type="OrthoDB" id="8954808at2759"/>
<proteinExistence type="evidence at transcript level"/>
<keyword evidence="4" id="KW-1185">Reference proteome</keyword>